<accession>A0AAE0H5W4</accession>
<proteinExistence type="predicted"/>
<gene>
    <name evidence="3" type="ORF">B0H64DRAFT_350567</name>
</gene>
<evidence type="ECO:0000256" key="1">
    <source>
        <dbReference type="SAM" id="Coils"/>
    </source>
</evidence>
<dbReference type="RefSeq" id="XP_062654059.1">
    <property type="nucleotide sequence ID" value="XM_062801441.1"/>
</dbReference>
<dbReference type="Proteomes" id="UP001278766">
    <property type="component" value="Unassembled WGS sequence"/>
</dbReference>
<dbReference type="EMBL" id="JAUEPN010000013">
    <property type="protein sequence ID" value="KAK3290545.1"/>
    <property type="molecule type" value="Genomic_DNA"/>
</dbReference>
<comment type="caution">
    <text evidence="3">The sequence shown here is derived from an EMBL/GenBank/DDBJ whole genome shotgun (WGS) entry which is preliminary data.</text>
</comment>
<keyword evidence="1" id="KW-0175">Coiled coil</keyword>
<sequence>MEGQPKHHLIHLSPYFRPVPAPRGYHGRRLNRHSFLGNLWGLRGHRIPKPPATFMNHPRNMPRATSDAQSTPQRGLGVSDGVPAHQLQSVLDRNFGAFQREFQDMGRGLQRLEKTADDISSELAQGIEKFFERFPPPEPAKHLQERGDAQKTNLQREHRIEIEGLKKKRELDIKRLEEMEKELEMANMRAQIATTELARVQSMMDAELEQIEKQRNAQRDITGAFLNLRKTILVFAGSAAVQLGPLPGTLAAGDTLFHPWSWNHASSSQRKYRVMAKIFHLLFQRILRPGLRIFGVEVFLQSEENPSISDSEAYLRALEQELEAKGVDNTKLNDWIATTIDATSPLRDIPLNIEGTAQEIFEALNQVIRFAFIRNADKVKGQLLAICEEAVRLKLALRQAPDDYKIEIPSQDPKKWGEPGCDQDTKSLKVAKWIHVIDHEVGPEAQGNREGHRAEDTRDEIACIPFGALTKLGEGAGGEKTKIVLERGWVVTKTGDQKLKRGAPAVEEEEQHPRKRIPPNHGIHPLYLAKIKALVGGD</sequence>
<name>A0AAE0H5W4_9PEZI</name>
<dbReference type="AlphaFoldDB" id="A0AAE0H5W4"/>
<feature type="region of interest" description="Disordered" evidence="2">
    <location>
        <begin position="499"/>
        <end position="522"/>
    </location>
</feature>
<evidence type="ECO:0000256" key="2">
    <source>
        <dbReference type="SAM" id="MobiDB-lite"/>
    </source>
</evidence>
<organism evidence="3 4">
    <name type="scientific">Chaetomium fimeti</name>
    <dbReference type="NCBI Taxonomy" id="1854472"/>
    <lineage>
        <taxon>Eukaryota</taxon>
        <taxon>Fungi</taxon>
        <taxon>Dikarya</taxon>
        <taxon>Ascomycota</taxon>
        <taxon>Pezizomycotina</taxon>
        <taxon>Sordariomycetes</taxon>
        <taxon>Sordariomycetidae</taxon>
        <taxon>Sordariales</taxon>
        <taxon>Chaetomiaceae</taxon>
        <taxon>Chaetomium</taxon>
    </lineage>
</organism>
<reference evidence="3" key="1">
    <citation type="journal article" date="2023" name="Mol. Phylogenet. Evol.">
        <title>Genome-scale phylogeny and comparative genomics of the fungal order Sordariales.</title>
        <authorList>
            <person name="Hensen N."/>
            <person name="Bonometti L."/>
            <person name="Westerberg I."/>
            <person name="Brannstrom I.O."/>
            <person name="Guillou S."/>
            <person name="Cros-Aarteil S."/>
            <person name="Calhoun S."/>
            <person name="Haridas S."/>
            <person name="Kuo A."/>
            <person name="Mondo S."/>
            <person name="Pangilinan J."/>
            <person name="Riley R."/>
            <person name="LaButti K."/>
            <person name="Andreopoulos B."/>
            <person name="Lipzen A."/>
            <person name="Chen C."/>
            <person name="Yan M."/>
            <person name="Daum C."/>
            <person name="Ng V."/>
            <person name="Clum A."/>
            <person name="Steindorff A."/>
            <person name="Ohm R.A."/>
            <person name="Martin F."/>
            <person name="Silar P."/>
            <person name="Natvig D.O."/>
            <person name="Lalanne C."/>
            <person name="Gautier V."/>
            <person name="Ament-Velasquez S.L."/>
            <person name="Kruys A."/>
            <person name="Hutchinson M.I."/>
            <person name="Powell A.J."/>
            <person name="Barry K."/>
            <person name="Miller A.N."/>
            <person name="Grigoriev I.V."/>
            <person name="Debuchy R."/>
            <person name="Gladieux P."/>
            <person name="Hiltunen Thoren M."/>
            <person name="Johannesson H."/>
        </authorList>
    </citation>
    <scope>NUCLEOTIDE SEQUENCE</scope>
    <source>
        <strain evidence="3">CBS 168.71</strain>
    </source>
</reference>
<reference evidence="3" key="2">
    <citation type="submission" date="2023-06" db="EMBL/GenBank/DDBJ databases">
        <authorList>
            <consortium name="Lawrence Berkeley National Laboratory"/>
            <person name="Haridas S."/>
            <person name="Hensen N."/>
            <person name="Bonometti L."/>
            <person name="Westerberg I."/>
            <person name="Brannstrom I.O."/>
            <person name="Guillou S."/>
            <person name="Cros-Aarteil S."/>
            <person name="Calhoun S."/>
            <person name="Kuo A."/>
            <person name="Mondo S."/>
            <person name="Pangilinan J."/>
            <person name="Riley R."/>
            <person name="Labutti K."/>
            <person name="Andreopoulos B."/>
            <person name="Lipzen A."/>
            <person name="Chen C."/>
            <person name="Yanf M."/>
            <person name="Daum C."/>
            <person name="Ng V."/>
            <person name="Clum A."/>
            <person name="Steindorff A."/>
            <person name="Ohm R."/>
            <person name="Martin F."/>
            <person name="Silar P."/>
            <person name="Natvig D."/>
            <person name="Lalanne C."/>
            <person name="Gautier V."/>
            <person name="Ament-Velasquez S.L."/>
            <person name="Kruys A."/>
            <person name="Hutchinson M.I."/>
            <person name="Powell A.J."/>
            <person name="Barry K."/>
            <person name="Miller A.N."/>
            <person name="Grigoriev I.V."/>
            <person name="Debuchy R."/>
            <person name="Gladieux P."/>
            <person name="Thoren M.H."/>
            <person name="Johannesson H."/>
        </authorList>
    </citation>
    <scope>NUCLEOTIDE SEQUENCE</scope>
    <source>
        <strain evidence="3">CBS 168.71</strain>
    </source>
</reference>
<keyword evidence="4" id="KW-1185">Reference proteome</keyword>
<evidence type="ECO:0000313" key="3">
    <source>
        <dbReference type="EMBL" id="KAK3290545.1"/>
    </source>
</evidence>
<protein>
    <submittedName>
        <fullName evidence="3">Uncharacterized protein</fullName>
    </submittedName>
</protein>
<evidence type="ECO:0000313" key="4">
    <source>
        <dbReference type="Proteomes" id="UP001278766"/>
    </source>
</evidence>
<dbReference type="GeneID" id="87838389"/>
<feature type="coiled-coil region" evidence="1">
    <location>
        <begin position="162"/>
        <end position="217"/>
    </location>
</feature>